<name>A0A9W7TSY2_TRIRA</name>
<reference evidence="1" key="1">
    <citation type="submission" date="2021-02" db="EMBL/GenBank/DDBJ databases">
        <title>Comparative genomics reveals that relaxation of natural selection precedes convergent phenotypic evolution of cavefish.</title>
        <authorList>
            <person name="Peng Z."/>
        </authorList>
    </citation>
    <scope>NUCLEOTIDE SEQUENCE</scope>
    <source>
        <tissue evidence="1">Muscle</tissue>
    </source>
</reference>
<dbReference type="EMBL" id="JAFHDT010000010">
    <property type="protein sequence ID" value="KAI7804808.1"/>
    <property type="molecule type" value="Genomic_DNA"/>
</dbReference>
<feature type="non-terminal residue" evidence="1">
    <location>
        <position position="152"/>
    </location>
</feature>
<organism evidence="1 2">
    <name type="scientific">Triplophysa rosa</name>
    <name type="common">Cave loach</name>
    <dbReference type="NCBI Taxonomy" id="992332"/>
    <lineage>
        <taxon>Eukaryota</taxon>
        <taxon>Metazoa</taxon>
        <taxon>Chordata</taxon>
        <taxon>Craniata</taxon>
        <taxon>Vertebrata</taxon>
        <taxon>Euteleostomi</taxon>
        <taxon>Actinopterygii</taxon>
        <taxon>Neopterygii</taxon>
        <taxon>Teleostei</taxon>
        <taxon>Ostariophysi</taxon>
        <taxon>Cypriniformes</taxon>
        <taxon>Nemacheilidae</taxon>
        <taxon>Triplophysa</taxon>
    </lineage>
</organism>
<evidence type="ECO:0000313" key="1">
    <source>
        <dbReference type="EMBL" id="KAI7804808.1"/>
    </source>
</evidence>
<protein>
    <submittedName>
        <fullName evidence="1">Uncharacterized protein</fullName>
    </submittedName>
</protein>
<dbReference type="AlphaFoldDB" id="A0A9W7TSY2"/>
<sequence>DGYNGGLELSPWAQMLQGPLVYPENGVGDGMCGTAPAEDRTLMNLRLTRALRRAVEETVSHSQWTQPPHFTDITRPAADIIPAALLLMDRTAAVPRQPEMRRVELQLKRTVAGDRFNEHSPTTLRHAGAQRAIRPERKEGHQNEAGDVWLFN</sequence>
<gene>
    <name evidence="1" type="ORF">IRJ41_020450</name>
</gene>
<proteinExistence type="predicted"/>
<comment type="caution">
    <text evidence="1">The sequence shown here is derived from an EMBL/GenBank/DDBJ whole genome shotgun (WGS) entry which is preliminary data.</text>
</comment>
<dbReference type="Proteomes" id="UP001059041">
    <property type="component" value="Linkage Group LG10"/>
</dbReference>
<evidence type="ECO:0000313" key="2">
    <source>
        <dbReference type="Proteomes" id="UP001059041"/>
    </source>
</evidence>
<accession>A0A9W7TSY2</accession>
<keyword evidence="2" id="KW-1185">Reference proteome</keyword>